<gene>
    <name evidence="6" type="ORF">LTR16_005935</name>
</gene>
<organism evidence="6 7">
    <name type="scientific">Cryomyces antarcticus</name>
    <dbReference type="NCBI Taxonomy" id="329879"/>
    <lineage>
        <taxon>Eukaryota</taxon>
        <taxon>Fungi</taxon>
        <taxon>Dikarya</taxon>
        <taxon>Ascomycota</taxon>
        <taxon>Pezizomycotina</taxon>
        <taxon>Dothideomycetes</taxon>
        <taxon>Dothideomycetes incertae sedis</taxon>
        <taxon>Cryomyces</taxon>
    </lineage>
</organism>
<comment type="caution">
    <text evidence="6">The sequence shown here is derived from an EMBL/GenBank/DDBJ whole genome shotgun (WGS) entry which is preliminary data.</text>
</comment>
<feature type="domain" description="Nucleoporin Nup120/160 beta-propeller" evidence="4">
    <location>
        <begin position="4"/>
        <end position="223"/>
    </location>
</feature>
<feature type="non-terminal residue" evidence="6">
    <location>
        <position position="416"/>
    </location>
</feature>
<evidence type="ECO:0000313" key="6">
    <source>
        <dbReference type="EMBL" id="KAK5282136.1"/>
    </source>
</evidence>
<evidence type="ECO:0000256" key="1">
    <source>
        <dbReference type="ARBA" id="ARBA00004123"/>
    </source>
</evidence>
<evidence type="ECO:0000259" key="4">
    <source>
        <dbReference type="Pfam" id="PF11715"/>
    </source>
</evidence>
<name>A0ABR0M513_9PEZI</name>
<reference evidence="6 7" key="1">
    <citation type="submission" date="2023-08" db="EMBL/GenBank/DDBJ databases">
        <title>Black Yeasts Isolated from many extreme environments.</title>
        <authorList>
            <person name="Coleine C."/>
            <person name="Stajich J.E."/>
            <person name="Selbmann L."/>
        </authorList>
    </citation>
    <scope>NUCLEOTIDE SEQUENCE [LARGE SCALE GENOMIC DNA]</scope>
    <source>
        <strain evidence="6 7">CCFEE 536</strain>
    </source>
</reference>
<evidence type="ECO:0000256" key="3">
    <source>
        <dbReference type="ARBA" id="ARBA00023242"/>
    </source>
</evidence>
<sequence length="416" mass="46019">MNTTVWTLEEFHLKSGRGWRGSELWIRARSGPNCKVYSLTFDLYNLSGELADVWKQDWTGVDAGPLTVDALKANLQNSGDSDPQSFALQATSTTEQWLTFLFYPGRFTLATLETSLHVYRRGLGLTASSLNGTSFSDSTPLKQRICAAVAAHTTLERKSGGLIDYERYQMDIGAQWHMFYRLVRDLHKQRGEMISLAYDSSEGMPWLVLADYVSPIRSCSEVELLCANQEMFASSGDALLPPVQKVLQDADSESVGILLSIASTFRAGFSSAFTRTLDTVVTTEALRRDSETSATGALQSIYNRCDFSSQVSDEDFDRLTESAQALDGLGSVDNDLFTAALARLGEVHISRVELTRYGSKTMIRGAQETLELDRNLLLDLLVLVVFMAVELEPAELSKSFDASGIYQLLLEVLGEN</sequence>
<dbReference type="PANTHER" id="PTHR21286">
    <property type="entry name" value="NUCLEAR PORE COMPLEX PROTEIN NUP160"/>
    <property type="match status" value="1"/>
</dbReference>
<keyword evidence="7" id="KW-1185">Reference proteome</keyword>
<dbReference type="Proteomes" id="UP001357485">
    <property type="component" value="Unassembled WGS sequence"/>
</dbReference>
<comment type="subcellular location">
    <subcellularLocation>
        <location evidence="1">Nucleus</location>
    </subcellularLocation>
</comment>
<keyword evidence="2" id="KW-0813">Transport</keyword>
<evidence type="ECO:0000256" key="2">
    <source>
        <dbReference type="ARBA" id="ARBA00022448"/>
    </source>
</evidence>
<protein>
    <submittedName>
        <fullName evidence="6">Uncharacterized protein</fullName>
    </submittedName>
</protein>
<accession>A0ABR0M513</accession>
<evidence type="ECO:0000259" key="5">
    <source>
        <dbReference type="Pfam" id="PF21486"/>
    </source>
</evidence>
<dbReference type="EMBL" id="JAVRRA010001033">
    <property type="protein sequence ID" value="KAK5282136.1"/>
    <property type="molecule type" value="Genomic_DNA"/>
</dbReference>
<dbReference type="InterPro" id="IPR048884">
    <property type="entry name" value="Nup120_helical"/>
</dbReference>
<dbReference type="InterPro" id="IPR059141">
    <property type="entry name" value="Beta-prop_Nup120_160"/>
</dbReference>
<dbReference type="Pfam" id="PF21486">
    <property type="entry name" value="NUP120_helical"/>
    <property type="match status" value="1"/>
</dbReference>
<dbReference type="PANTHER" id="PTHR21286:SF0">
    <property type="entry name" value="NUCLEAR PORE COMPLEX PROTEIN NUP160"/>
    <property type="match status" value="1"/>
</dbReference>
<proteinExistence type="predicted"/>
<feature type="domain" description="Nucleoporin Nup120 helical" evidence="5">
    <location>
        <begin position="287"/>
        <end position="408"/>
    </location>
</feature>
<dbReference type="Pfam" id="PF11715">
    <property type="entry name" value="Beta-prop_Nup120_160"/>
    <property type="match status" value="1"/>
</dbReference>
<evidence type="ECO:0000313" key="7">
    <source>
        <dbReference type="Proteomes" id="UP001357485"/>
    </source>
</evidence>
<keyword evidence="3" id="KW-0539">Nucleus</keyword>
<dbReference type="InterPro" id="IPR021717">
    <property type="entry name" value="Nucleoporin_Nup160"/>
</dbReference>